<name>A0A6G1JXG3_9PLEO</name>
<evidence type="ECO:0000256" key="2">
    <source>
        <dbReference type="SAM" id="Phobius"/>
    </source>
</evidence>
<keyword evidence="2" id="KW-1133">Transmembrane helix</keyword>
<evidence type="ECO:0000313" key="4">
    <source>
        <dbReference type="Proteomes" id="UP000799428"/>
    </source>
</evidence>
<evidence type="ECO:0000313" key="3">
    <source>
        <dbReference type="EMBL" id="KAF2704945.1"/>
    </source>
</evidence>
<reference evidence="3" key="1">
    <citation type="journal article" date="2020" name="Stud. Mycol.">
        <title>101 Dothideomycetes genomes: a test case for predicting lifestyles and emergence of pathogens.</title>
        <authorList>
            <person name="Haridas S."/>
            <person name="Albert R."/>
            <person name="Binder M."/>
            <person name="Bloem J."/>
            <person name="Labutti K."/>
            <person name="Salamov A."/>
            <person name="Andreopoulos B."/>
            <person name="Baker S."/>
            <person name="Barry K."/>
            <person name="Bills G."/>
            <person name="Bluhm B."/>
            <person name="Cannon C."/>
            <person name="Castanera R."/>
            <person name="Culley D."/>
            <person name="Daum C."/>
            <person name="Ezra D."/>
            <person name="Gonzalez J."/>
            <person name="Henrissat B."/>
            <person name="Kuo A."/>
            <person name="Liang C."/>
            <person name="Lipzen A."/>
            <person name="Lutzoni F."/>
            <person name="Magnuson J."/>
            <person name="Mondo S."/>
            <person name="Nolan M."/>
            <person name="Ohm R."/>
            <person name="Pangilinan J."/>
            <person name="Park H.-J."/>
            <person name="Ramirez L."/>
            <person name="Alfaro M."/>
            <person name="Sun H."/>
            <person name="Tritt A."/>
            <person name="Yoshinaga Y."/>
            <person name="Zwiers L.-H."/>
            <person name="Turgeon B."/>
            <person name="Goodwin S."/>
            <person name="Spatafora J."/>
            <person name="Crous P."/>
            <person name="Grigoriev I."/>
        </authorList>
    </citation>
    <scope>NUCLEOTIDE SEQUENCE</scope>
    <source>
        <strain evidence="3">CBS 279.74</strain>
    </source>
</reference>
<proteinExistence type="predicted"/>
<feature type="transmembrane region" description="Helical" evidence="2">
    <location>
        <begin position="41"/>
        <end position="61"/>
    </location>
</feature>
<feature type="transmembrane region" description="Helical" evidence="2">
    <location>
        <begin position="7"/>
        <end position="29"/>
    </location>
</feature>
<keyword evidence="4" id="KW-1185">Reference proteome</keyword>
<keyword evidence="2" id="KW-0812">Transmembrane</keyword>
<dbReference type="EMBL" id="MU005780">
    <property type="protein sequence ID" value="KAF2704945.1"/>
    <property type="molecule type" value="Genomic_DNA"/>
</dbReference>
<keyword evidence="1" id="KW-0175">Coiled coil</keyword>
<feature type="coiled-coil region" evidence="1">
    <location>
        <begin position="186"/>
        <end position="213"/>
    </location>
</feature>
<keyword evidence="2" id="KW-0472">Membrane</keyword>
<gene>
    <name evidence="3" type="ORF">K504DRAFT_471887</name>
</gene>
<dbReference type="Proteomes" id="UP000799428">
    <property type="component" value="Unassembled WGS sequence"/>
</dbReference>
<dbReference type="AlphaFoldDB" id="A0A6G1JXG3"/>
<dbReference type="OrthoDB" id="2386090at2759"/>
<sequence>MRTTFVVFWKATAIFQFGVAVAWGAPMLYKNQNQPDENVRYLQTVGFVLVAAVPMLAMSYLTAPFVKRVAIEIPDPARRSLHALLAFSRNVPPATRLEFTTLRAFPWERTTGVTMSDLRAIPAQKGRFANIELVKTKQYLEHRKKKGILMKVWEVLAEPRWKFYVKEGRSYTIKTRVPGVWENIAVAIKQQTLKEAEKELERLLKMKKALKTGHKRPMSRALPAIPIRISPPEAPKLRRQTLRSQAKR</sequence>
<accession>A0A6G1JXG3</accession>
<evidence type="ECO:0000256" key="1">
    <source>
        <dbReference type="SAM" id="Coils"/>
    </source>
</evidence>
<organism evidence="3 4">
    <name type="scientific">Pleomassaria siparia CBS 279.74</name>
    <dbReference type="NCBI Taxonomy" id="1314801"/>
    <lineage>
        <taxon>Eukaryota</taxon>
        <taxon>Fungi</taxon>
        <taxon>Dikarya</taxon>
        <taxon>Ascomycota</taxon>
        <taxon>Pezizomycotina</taxon>
        <taxon>Dothideomycetes</taxon>
        <taxon>Pleosporomycetidae</taxon>
        <taxon>Pleosporales</taxon>
        <taxon>Pleomassariaceae</taxon>
        <taxon>Pleomassaria</taxon>
    </lineage>
</organism>
<protein>
    <submittedName>
        <fullName evidence="3">Uncharacterized protein</fullName>
    </submittedName>
</protein>